<dbReference type="AlphaFoldDB" id="A0A9N9EQR8"/>
<organism evidence="1 2">
    <name type="scientific">Cetraspora pellucida</name>
    <dbReference type="NCBI Taxonomy" id="1433469"/>
    <lineage>
        <taxon>Eukaryota</taxon>
        <taxon>Fungi</taxon>
        <taxon>Fungi incertae sedis</taxon>
        <taxon>Mucoromycota</taxon>
        <taxon>Glomeromycotina</taxon>
        <taxon>Glomeromycetes</taxon>
        <taxon>Diversisporales</taxon>
        <taxon>Gigasporaceae</taxon>
        <taxon>Cetraspora</taxon>
    </lineage>
</organism>
<accession>A0A9N9EQR8</accession>
<dbReference type="Proteomes" id="UP000789759">
    <property type="component" value="Unassembled WGS sequence"/>
</dbReference>
<dbReference type="EMBL" id="CAJVQA010009461">
    <property type="protein sequence ID" value="CAG8685244.1"/>
    <property type="molecule type" value="Genomic_DNA"/>
</dbReference>
<protein>
    <submittedName>
        <fullName evidence="1">12051_t:CDS:1</fullName>
    </submittedName>
</protein>
<sequence>MLDPWFLETNNLSEEAMGYSEFTTFTKKKFDQDESVNLFIELVKFCKKTLPYDNKVIWNSATSFTPSLCSKYDTRTDQETNCDNSDNDELFDNRFEMNVIDLTANEI</sequence>
<reference evidence="1" key="1">
    <citation type="submission" date="2021-06" db="EMBL/GenBank/DDBJ databases">
        <authorList>
            <person name="Kallberg Y."/>
            <person name="Tangrot J."/>
            <person name="Rosling A."/>
        </authorList>
    </citation>
    <scope>NUCLEOTIDE SEQUENCE</scope>
    <source>
        <strain evidence="1">FL966</strain>
    </source>
</reference>
<proteinExistence type="predicted"/>
<gene>
    <name evidence="1" type="ORF">CPELLU_LOCUS11029</name>
</gene>
<dbReference type="OrthoDB" id="2420880at2759"/>
<name>A0A9N9EQR8_9GLOM</name>
<evidence type="ECO:0000313" key="2">
    <source>
        <dbReference type="Proteomes" id="UP000789759"/>
    </source>
</evidence>
<keyword evidence="2" id="KW-1185">Reference proteome</keyword>
<evidence type="ECO:0000313" key="1">
    <source>
        <dbReference type="EMBL" id="CAG8685244.1"/>
    </source>
</evidence>
<comment type="caution">
    <text evidence="1">The sequence shown here is derived from an EMBL/GenBank/DDBJ whole genome shotgun (WGS) entry which is preliminary data.</text>
</comment>